<protein>
    <recommendedName>
        <fullName evidence="4">Lipocalin-like domain-containing protein</fullName>
    </recommendedName>
</protein>
<dbReference type="EMBL" id="JANUBB010000025">
    <property type="protein sequence ID" value="MCS3953385.1"/>
    <property type="molecule type" value="Genomic_DNA"/>
</dbReference>
<evidence type="ECO:0000256" key="1">
    <source>
        <dbReference type="SAM" id="SignalP"/>
    </source>
</evidence>
<gene>
    <name evidence="2" type="ORF">GGP83_003360</name>
</gene>
<feature type="chain" id="PRO_5040987085" description="Lipocalin-like domain-containing protein" evidence="1">
    <location>
        <begin position="32"/>
        <end position="98"/>
    </location>
</feature>
<keyword evidence="1" id="KW-0732">Signal</keyword>
<comment type="caution">
    <text evidence="2">The sequence shown here is derived from an EMBL/GenBank/DDBJ whole genome shotgun (WGS) entry which is preliminary data.</text>
</comment>
<evidence type="ECO:0000313" key="2">
    <source>
        <dbReference type="EMBL" id="MCS3953385.1"/>
    </source>
</evidence>
<feature type="signal peptide" evidence="1">
    <location>
        <begin position="1"/>
        <end position="31"/>
    </location>
</feature>
<sequence>MQSLRLAKVILFSFRQHLFSLLLALALPLVSCDSGGSNGGGSSPEWVGTWELLSVEDGEVPDEAYYSFSEEEIRFVASEEAVPNCFSDALVMTDVGRE</sequence>
<proteinExistence type="predicted"/>
<dbReference type="Proteomes" id="UP001155010">
    <property type="component" value="Unassembled WGS sequence"/>
</dbReference>
<accession>A0A9X2UB32</accession>
<reference evidence="2" key="1">
    <citation type="submission" date="2022-08" db="EMBL/GenBank/DDBJ databases">
        <title>Genomic Encyclopedia of Type Strains, Phase V (KMG-V): Genome sequencing to study the core and pangenomes of soil and plant-associated prokaryotes.</title>
        <authorList>
            <person name="Whitman W."/>
        </authorList>
    </citation>
    <scope>NUCLEOTIDE SEQUENCE</scope>
    <source>
        <strain evidence="2">SP2017</strain>
    </source>
</reference>
<dbReference type="AlphaFoldDB" id="A0A9X2UB32"/>
<evidence type="ECO:0008006" key="4">
    <source>
        <dbReference type="Google" id="ProtNLM"/>
    </source>
</evidence>
<dbReference type="RefSeq" id="WP_259082625.1">
    <property type="nucleotide sequence ID" value="NZ_JANTZV010000023.1"/>
</dbReference>
<organism evidence="2 3">
    <name type="scientific">Salinibacter ruber</name>
    <dbReference type="NCBI Taxonomy" id="146919"/>
    <lineage>
        <taxon>Bacteria</taxon>
        <taxon>Pseudomonadati</taxon>
        <taxon>Rhodothermota</taxon>
        <taxon>Rhodothermia</taxon>
        <taxon>Rhodothermales</taxon>
        <taxon>Salinibacteraceae</taxon>
        <taxon>Salinibacter</taxon>
    </lineage>
</organism>
<name>A0A9X2UB32_9BACT</name>
<evidence type="ECO:0000313" key="3">
    <source>
        <dbReference type="Proteomes" id="UP001155010"/>
    </source>
</evidence>